<dbReference type="InterPro" id="IPR050545">
    <property type="entry name" value="Mycobact_MmpL"/>
</dbReference>
<keyword evidence="3 7" id="KW-0812">Transmembrane</keyword>
<keyword evidence="5 7" id="KW-0472">Membrane</keyword>
<evidence type="ECO:0000313" key="9">
    <source>
        <dbReference type="EMBL" id="UPT23214.1"/>
    </source>
</evidence>
<gene>
    <name evidence="9" type="ORF">FOF52_21575</name>
</gene>
<dbReference type="InterPro" id="IPR004869">
    <property type="entry name" value="MMPL_dom"/>
</dbReference>
<feature type="transmembrane region" description="Helical" evidence="7">
    <location>
        <begin position="542"/>
        <end position="562"/>
    </location>
</feature>
<evidence type="ECO:0000256" key="2">
    <source>
        <dbReference type="ARBA" id="ARBA00022475"/>
    </source>
</evidence>
<feature type="transmembrane region" description="Helical" evidence="7">
    <location>
        <begin position="510"/>
        <end position="530"/>
    </location>
</feature>
<evidence type="ECO:0000256" key="3">
    <source>
        <dbReference type="ARBA" id="ARBA00022692"/>
    </source>
</evidence>
<feature type="transmembrane region" description="Helical" evidence="7">
    <location>
        <begin position="157"/>
        <end position="175"/>
    </location>
</feature>
<feature type="transmembrane region" description="Helical" evidence="7">
    <location>
        <begin position="232"/>
        <end position="250"/>
    </location>
</feature>
<evidence type="ECO:0000256" key="4">
    <source>
        <dbReference type="ARBA" id="ARBA00022989"/>
    </source>
</evidence>
<sequence length="689" mass="71812">MPGSEAEEARERLGEHYPELSGATAQVVFHVDEGTLAEAERMAAVATALQQVADLDNVTGVTDPSQSPLAVSGDTATAYADVFYDVPVGDIGAEGFQELSDALEPARDAGVEAYAGGELGFATSGAETGKAEMVGLGVALVLLVVIFGSLLAAGLPILTALCSVGVVTALLHVAAVHYEIPAEAPDVGMMLGLGIGIDYALLVVSRYREELTRGHDVLDAVGNAVTTSGRNVMFAGLTVIIAVAGLYLSGIPAITALATVCASVVCVSVLASITLVPAVLGLGGHRFMPRRWKAAAADTTAPEAGQDTASRWRRWALHVADRPWRYLALGTLILAALSVPAASMELSMPDSGSTAEGTDARSAYDLITDELGPGHNGPLTVMISGPDPEQNTALLQDVTRILEADAYTEAVTDALPSADGEAVVLQAIPTVSPADPAVTDMIERIRGEFAGLDSGEADILVTGPTAVYSDLTEVLEDAIPVVVLAVVGFSMLLLLVVFRSIGIAVTAAVFNLLGIGASFGALVIVFQWGWGLSLFGLDETQAIASFVPIVLFAIVFGLSMDYEVFLMGRVREEYVRTGDNRQALANGMSQTARVITSAALIMVSVFLGFAFAQEPLLKMLGLGLAVAVAVDATVVRMLIIPAAFAALGKANWWMPRWLDRLIPHFDPHGPAEKAEPPTAAVQKAEQATG</sequence>
<comment type="subcellular location">
    <subcellularLocation>
        <location evidence="1">Cell membrane</location>
        <topology evidence="1">Multi-pass membrane protein</topology>
    </subcellularLocation>
</comment>
<feature type="transmembrane region" description="Helical" evidence="7">
    <location>
        <begin position="591"/>
        <end position="612"/>
    </location>
</feature>
<dbReference type="Pfam" id="PF03176">
    <property type="entry name" value="MMPL"/>
    <property type="match status" value="2"/>
</dbReference>
<evidence type="ECO:0000259" key="8">
    <source>
        <dbReference type="PROSITE" id="PS50156"/>
    </source>
</evidence>
<feature type="transmembrane region" description="Helical" evidence="7">
    <location>
        <begin position="187"/>
        <end position="204"/>
    </location>
</feature>
<reference evidence="9 10" key="1">
    <citation type="submission" date="2020-04" db="EMBL/GenBank/DDBJ databases">
        <title>Thermobifida alba genome sequencing and assembly.</title>
        <authorList>
            <person name="Luzics S."/>
            <person name="Horvath B."/>
            <person name="Nagy I."/>
            <person name="Toth A."/>
            <person name="Nagy I."/>
            <person name="Kukolya J."/>
        </authorList>
    </citation>
    <scope>NUCLEOTIDE SEQUENCE [LARGE SCALE GENOMIC DNA]</scope>
    <source>
        <strain evidence="9 10">DSM 43795</strain>
    </source>
</reference>
<evidence type="ECO:0000313" key="10">
    <source>
        <dbReference type="Proteomes" id="UP000832041"/>
    </source>
</evidence>
<dbReference type="RefSeq" id="WP_248591739.1">
    <property type="nucleotide sequence ID" value="NZ_BAABEB010000018.1"/>
</dbReference>
<keyword evidence="4 7" id="KW-1133">Transmembrane helix</keyword>
<dbReference type="EMBL" id="CP051627">
    <property type="protein sequence ID" value="UPT23214.1"/>
    <property type="molecule type" value="Genomic_DNA"/>
</dbReference>
<feature type="domain" description="SSD" evidence="8">
    <location>
        <begin position="157"/>
        <end position="282"/>
    </location>
</feature>
<dbReference type="PANTHER" id="PTHR33406:SF13">
    <property type="entry name" value="MEMBRANE PROTEIN YDFJ"/>
    <property type="match status" value="1"/>
</dbReference>
<keyword evidence="10" id="KW-1185">Reference proteome</keyword>
<protein>
    <submittedName>
        <fullName evidence="9">MMPL family transporter</fullName>
    </submittedName>
</protein>
<organism evidence="9 10">
    <name type="scientific">Thermobifida alba</name>
    <name type="common">Thermomonospora alba</name>
    <dbReference type="NCBI Taxonomy" id="53522"/>
    <lineage>
        <taxon>Bacteria</taxon>
        <taxon>Bacillati</taxon>
        <taxon>Actinomycetota</taxon>
        <taxon>Actinomycetes</taxon>
        <taxon>Streptosporangiales</taxon>
        <taxon>Nocardiopsidaceae</taxon>
        <taxon>Thermobifida</taxon>
    </lineage>
</organism>
<feature type="region of interest" description="Disordered" evidence="6">
    <location>
        <begin position="668"/>
        <end position="689"/>
    </location>
</feature>
<name>A0ABY4L723_THEAE</name>
<dbReference type="PROSITE" id="PS50156">
    <property type="entry name" value="SSD"/>
    <property type="match status" value="1"/>
</dbReference>
<feature type="transmembrane region" description="Helical" evidence="7">
    <location>
        <begin position="478"/>
        <end position="498"/>
    </location>
</feature>
<dbReference type="InterPro" id="IPR000731">
    <property type="entry name" value="SSD"/>
</dbReference>
<proteinExistence type="predicted"/>
<feature type="transmembrane region" description="Helical" evidence="7">
    <location>
        <begin position="256"/>
        <end position="283"/>
    </location>
</feature>
<accession>A0ABY4L723</accession>
<dbReference type="PANTHER" id="PTHR33406">
    <property type="entry name" value="MEMBRANE PROTEIN MJ1562-RELATED"/>
    <property type="match status" value="1"/>
</dbReference>
<dbReference type="Gene3D" id="1.20.1640.10">
    <property type="entry name" value="Multidrug efflux transporter AcrB transmembrane domain"/>
    <property type="match status" value="2"/>
</dbReference>
<dbReference type="Proteomes" id="UP000832041">
    <property type="component" value="Chromosome"/>
</dbReference>
<feature type="transmembrane region" description="Helical" evidence="7">
    <location>
        <begin position="133"/>
        <end position="152"/>
    </location>
</feature>
<keyword evidence="2" id="KW-1003">Cell membrane</keyword>
<feature type="transmembrane region" description="Helical" evidence="7">
    <location>
        <begin position="624"/>
        <end position="647"/>
    </location>
</feature>
<evidence type="ECO:0000256" key="1">
    <source>
        <dbReference type="ARBA" id="ARBA00004651"/>
    </source>
</evidence>
<evidence type="ECO:0000256" key="7">
    <source>
        <dbReference type="SAM" id="Phobius"/>
    </source>
</evidence>
<evidence type="ECO:0000256" key="5">
    <source>
        <dbReference type="ARBA" id="ARBA00023136"/>
    </source>
</evidence>
<evidence type="ECO:0000256" key="6">
    <source>
        <dbReference type="SAM" id="MobiDB-lite"/>
    </source>
</evidence>
<dbReference type="SUPFAM" id="SSF82866">
    <property type="entry name" value="Multidrug efflux transporter AcrB transmembrane domain"/>
    <property type="match status" value="2"/>
</dbReference>
<feature type="transmembrane region" description="Helical" evidence="7">
    <location>
        <begin position="324"/>
        <end position="343"/>
    </location>
</feature>